<evidence type="ECO:0000256" key="2">
    <source>
        <dbReference type="PROSITE-ProRule" id="PRU00267"/>
    </source>
</evidence>
<keyword evidence="6" id="KW-1185">Reference proteome</keyword>
<dbReference type="OMA" id="DPAYENQ"/>
<dbReference type="InParanoid" id="A0A0D2X237"/>
<reference evidence="6" key="1">
    <citation type="submission" date="2011-02" db="EMBL/GenBank/DDBJ databases">
        <title>The Genome Sequence of Capsaspora owczarzaki ATCC 30864.</title>
        <authorList>
            <person name="Russ C."/>
            <person name="Cuomo C."/>
            <person name="Burger G."/>
            <person name="Gray M.W."/>
            <person name="Holland P.W.H."/>
            <person name="King N."/>
            <person name="Lang F.B.F."/>
            <person name="Roger A.J."/>
            <person name="Ruiz-Trillo I."/>
            <person name="Young S.K."/>
            <person name="Zeng Q."/>
            <person name="Gargeya S."/>
            <person name="Alvarado L."/>
            <person name="Berlin A."/>
            <person name="Chapman S.B."/>
            <person name="Chen Z."/>
            <person name="Freedman E."/>
            <person name="Gellesch M."/>
            <person name="Goldberg J."/>
            <person name="Griggs A."/>
            <person name="Gujja S."/>
            <person name="Heilman E."/>
            <person name="Heiman D."/>
            <person name="Howarth C."/>
            <person name="Mehta T."/>
            <person name="Neiman D."/>
            <person name="Pearson M."/>
            <person name="Roberts A."/>
            <person name="Saif S."/>
            <person name="Shea T."/>
            <person name="Shenoy N."/>
            <person name="Sisk P."/>
            <person name="Stolte C."/>
            <person name="Sykes S."/>
            <person name="White J."/>
            <person name="Yandava C."/>
            <person name="Haas B."/>
            <person name="Nusbaum C."/>
            <person name="Birren B."/>
        </authorList>
    </citation>
    <scope>NUCLEOTIDE SEQUENCE</scope>
    <source>
        <strain evidence="6">ATCC 30864</strain>
    </source>
</reference>
<dbReference type="InterPro" id="IPR050342">
    <property type="entry name" value="HMGB"/>
</dbReference>
<dbReference type="Gene3D" id="1.10.30.10">
    <property type="entry name" value="High mobility group box domain"/>
    <property type="match status" value="2"/>
</dbReference>
<evidence type="ECO:0000256" key="1">
    <source>
        <dbReference type="ARBA" id="ARBA00023125"/>
    </source>
</evidence>
<dbReference type="PROSITE" id="PS50118">
    <property type="entry name" value="HMG_BOX_2"/>
    <property type="match status" value="2"/>
</dbReference>
<dbReference type="GO" id="GO:0003677">
    <property type="term" value="F:DNA binding"/>
    <property type="evidence" value="ECO:0007669"/>
    <property type="project" value="UniProtKB-UniRule"/>
</dbReference>
<gene>
    <name evidence="5" type="ORF">CAOG_002944</name>
</gene>
<dbReference type="FunCoup" id="A0A0D2X237">
    <property type="interactions" value="16"/>
</dbReference>
<sequence length="193" mass="21552">MARGNKKDEKDPNKPKKPTTAFMYFSNAMRERVKTQNPGLKMTDIASVLGKLWGQLPEADKDKYQTMANSDKERYAKAMDGYVAPVSTGGKSGKKSKDPNAPKRPPSAYICFANAVRPELRKTYPSDTMPAISTKIGELWRQLTDDNKEPYNKQAEALKLKFQTEMAAYKGGKGVAADESDEEDDGEEEEEDE</sequence>
<dbReference type="STRING" id="595528.A0A0D2X237"/>
<evidence type="ECO:0000313" key="6">
    <source>
        <dbReference type="Proteomes" id="UP000008743"/>
    </source>
</evidence>
<dbReference type="PANTHER" id="PTHR48112:SF15">
    <property type="entry name" value="HMG BOX DOMAIN-CONTAINING PROTEIN"/>
    <property type="match status" value="1"/>
</dbReference>
<keyword evidence="1 2" id="KW-0238">DNA-binding</keyword>
<dbReference type="InterPro" id="IPR009071">
    <property type="entry name" value="HMG_box_dom"/>
</dbReference>
<feature type="domain" description="HMG box" evidence="4">
    <location>
        <begin position="102"/>
        <end position="170"/>
    </location>
</feature>
<protein>
    <recommendedName>
        <fullName evidence="4">HMG box domain-containing protein</fullName>
    </recommendedName>
</protein>
<dbReference type="eggNOG" id="KOG0381">
    <property type="taxonomic scope" value="Eukaryota"/>
</dbReference>
<accession>A0A0D2X237</accession>
<dbReference type="EMBL" id="KE346363">
    <property type="protein sequence ID" value="KJE91879.1"/>
    <property type="molecule type" value="Genomic_DNA"/>
</dbReference>
<dbReference type="SMART" id="SM00398">
    <property type="entry name" value="HMG"/>
    <property type="match status" value="2"/>
</dbReference>
<dbReference type="PhylomeDB" id="A0A0D2X237"/>
<feature type="DNA-binding region" description="HMG box" evidence="2">
    <location>
        <begin position="15"/>
        <end position="83"/>
    </location>
</feature>
<keyword evidence="2" id="KW-0539">Nucleus</keyword>
<dbReference type="AlphaFoldDB" id="A0A0D2X237"/>
<feature type="domain" description="HMG box" evidence="4">
    <location>
        <begin position="15"/>
        <end position="83"/>
    </location>
</feature>
<feature type="DNA-binding region" description="HMG box" evidence="2">
    <location>
        <begin position="102"/>
        <end position="170"/>
    </location>
</feature>
<organism evidence="5 6">
    <name type="scientific">Capsaspora owczarzaki (strain ATCC 30864)</name>
    <dbReference type="NCBI Taxonomy" id="595528"/>
    <lineage>
        <taxon>Eukaryota</taxon>
        <taxon>Filasterea</taxon>
        <taxon>Capsaspora</taxon>
    </lineage>
</organism>
<dbReference type="GO" id="GO:0005634">
    <property type="term" value="C:nucleus"/>
    <property type="evidence" value="ECO:0007669"/>
    <property type="project" value="UniProtKB-UniRule"/>
</dbReference>
<dbReference type="Pfam" id="PF00505">
    <property type="entry name" value="HMG_box"/>
    <property type="match status" value="2"/>
</dbReference>
<feature type="region of interest" description="Disordered" evidence="3">
    <location>
        <begin position="170"/>
        <end position="193"/>
    </location>
</feature>
<dbReference type="RefSeq" id="XP_004363783.1">
    <property type="nucleotide sequence ID" value="XM_004363726.2"/>
</dbReference>
<proteinExistence type="predicted"/>
<feature type="region of interest" description="Disordered" evidence="3">
    <location>
        <begin position="83"/>
        <end position="107"/>
    </location>
</feature>
<dbReference type="InterPro" id="IPR036910">
    <property type="entry name" value="HMG_box_dom_sf"/>
</dbReference>
<dbReference type="SUPFAM" id="SSF47095">
    <property type="entry name" value="HMG-box"/>
    <property type="match status" value="2"/>
</dbReference>
<evidence type="ECO:0000259" key="4">
    <source>
        <dbReference type="PROSITE" id="PS50118"/>
    </source>
</evidence>
<evidence type="ECO:0000313" key="5">
    <source>
        <dbReference type="EMBL" id="KJE91879.1"/>
    </source>
</evidence>
<evidence type="ECO:0000256" key="3">
    <source>
        <dbReference type="SAM" id="MobiDB-lite"/>
    </source>
</evidence>
<dbReference type="PANTHER" id="PTHR48112">
    <property type="entry name" value="HIGH MOBILITY GROUP PROTEIN DSP1"/>
    <property type="match status" value="1"/>
</dbReference>
<feature type="region of interest" description="Disordered" evidence="3">
    <location>
        <begin position="1"/>
        <end position="20"/>
    </location>
</feature>
<name>A0A0D2X237_CAPO3</name>
<feature type="compositionally biased region" description="Acidic residues" evidence="3">
    <location>
        <begin position="178"/>
        <end position="193"/>
    </location>
</feature>
<feature type="compositionally biased region" description="Basic and acidic residues" evidence="3">
    <location>
        <begin position="1"/>
        <end position="14"/>
    </location>
</feature>
<dbReference type="OrthoDB" id="1919336at2759"/>
<dbReference type="Proteomes" id="UP000008743">
    <property type="component" value="Unassembled WGS sequence"/>
</dbReference>
<dbReference type="PRINTS" id="PR00886">
    <property type="entry name" value="HIGHMOBLTY12"/>
</dbReference>